<keyword evidence="9" id="KW-0812">Transmembrane</keyword>
<feature type="transmembrane region" description="Helical" evidence="9">
    <location>
        <begin position="187"/>
        <end position="210"/>
    </location>
</feature>
<comment type="catalytic activity">
    <reaction evidence="1">
        <text>ATP + protein L-histidine = ADP + protein N-phospho-L-histidine.</text>
        <dbReference type="EC" id="2.7.13.3"/>
    </reaction>
</comment>
<evidence type="ECO:0000256" key="4">
    <source>
        <dbReference type="ARBA" id="ARBA00022679"/>
    </source>
</evidence>
<evidence type="ECO:0000256" key="8">
    <source>
        <dbReference type="ARBA" id="ARBA00023012"/>
    </source>
</evidence>
<dbReference type="Gene3D" id="3.30.565.10">
    <property type="entry name" value="Histidine kinase-like ATPase, C-terminal domain"/>
    <property type="match status" value="1"/>
</dbReference>
<keyword evidence="12" id="KW-1185">Reference proteome</keyword>
<accession>A0ABP8DB98</accession>
<dbReference type="SUPFAM" id="SSF55874">
    <property type="entry name" value="ATPase domain of HSP90 chaperone/DNA topoisomerase II/histidine kinase"/>
    <property type="match status" value="1"/>
</dbReference>
<evidence type="ECO:0000256" key="5">
    <source>
        <dbReference type="ARBA" id="ARBA00022741"/>
    </source>
</evidence>
<evidence type="ECO:0000256" key="7">
    <source>
        <dbReference type="ARBA" id="ARBA00022840"/>
    </source>
</evidence>
<dbReference type="PANTHER" id="PTHR24421:SF10">
    <property type="entry name" value="NITRATE_NITRITE SENSOR PROTEIN NARQ"/>
    <property type="match status" value="1"/>
</dbReference>
<comment type="caution">
    <text evidence="11">The sequence shown here is derived from an EMBL/GenBank/DDBJ whole genome shotgun (WGS) entry which is preliminary data.</text>
</comment>
<protein>
    <recommendedName>
        <fullName evidence="2">histidine kinase</fullName>
        <ecNumber evidence="2">2.7.13.3</ecNumber>
    </recommendedName>
</protein>
<evidence type="ECO:0000313" key="12">
    <source>
        <dbReference type="Proteomes" id="UP001500620"/>
    </source>
</evidence>
<evidence type="ECO:0000256" key="1">
    <source>
        <dbReference type="ARBA" id="ARBA00000085"/>
    </source>
</evidence>
<sequence>MTYLRGLARSAQLLGLAVLVFCAFLVTVLMLAAGGMVFGLLWVRPLTAYCRALFGRWLGRDLSVSYRPEPGPPQPDEEGFYRHDSQLYHGPRFPAYFQRVQWAADDPATHRDMAWQLWFPLVVLLVVPIGLPVAPLAVRAVAAWSAWMWRPRPGAKERRRRTDAVLLAWAQCAALLLSAAVQVALLAVTLACFLLGFGLGIVFLIPTGITHYRWLANLRRQVSGWGGGERIERPYQPMVRPQLRGDGLYRVRNSLYKTETWADFNARWVWVWHDPATWRDLLWLGADPFVTGVLAGVPVVAAVYGAFGLVLPWIWTQAFGADWDTWYGAVAGNRLAGLVAGVLLVAVGFWLPPKVLPPVSRWSALLLRPTAKEQLRRRVERLTQTRADAVDAQAAEVRRIERDLHDGAQARLISVGLTLGAIERLMDTDPEAARRLVAQARETSQTALSELRDLVRGILPPVLSERGLPDAVRALALDTSAEVTVHGRLAGRLAAPVESAAYFAVSELLANAVRHGGAEHVTVDIRHRDALLRITVTDDGEGGADPSRGTGLRGIERRLGTFDGTLALHSPAGGPTVATLELPCALSSPKTSTS</sequence>
<dbReference type="GO" id="GO:0016301">
    <property type="term" value="F:kinase activity"/>
    <property type="evidence" value="ECO:0007669"/>
    <property type="project" value="UniProtKB-KW"/>
</dbReference>
<dbReference type="SMART" id="SM00387">
    <property type="entry name" value="HATPase_c"/>
    <property type="match status" value="1"/>
</dbReference>
<dbReference type="InterPro" id="IPR003594">
    <property type="entry name" value="HATPase_dom"/>
</dbReference>
<keyword evidence="6 11" id="KW-0418">Kinase</keyword>
<dbReference type="Pfam" id="PF02518">
    <property type="entry name" value="HATPase_c"/>
    <property type="match status" value="1"/>
</dbReference>
<feature type="transmembrane region" description="Helical" evidence="9">
    <location>
        <begin position="117"/>
        <end position="142"/>
    </location>
</feature>
<keyword evidence="8" id="KW-0902">Two-component regulatory system</keyword>
<keyword evidence="7" id="KW-0067">ATP-binding</keyword>
<dbReference type="CDD" id="cd16917">
    <property type="entry name" value="HATPase_UhpB-NarQ-NarX-like"/>
    <property type="match status" value="1"/>
</dbReference>
<keyword evidence="9" id="KW-1133">Transmembrane helix</keyword>
<dbReference type="EMBL" id="BAABAT010000011">
    <property type="protein sequence ID" value="GAA4251300.1"/>
    <property type="molecule type" value="Genomic_DNA"/>
</dbReference>
<dbReference type="Proteomes" id="UP001500620">
    <property type="component" value="Unassembled WGS sequence"/>
</dbReference>
<feature type="transmembrane region" description="Helical" evidence="9">
    <location>
        <begin position="289"/>
        <end position="315"/>
    </location>
</feature>
<evidence type="ECO:0000256" key="2">
    <source>
        <dbReference type="ARBA" id="ARBA00012438"/>
    </source>
</evidence>
<proteinExistence type="predicted"/>
<dbReference type="InterPro" id="IPR011712">
    <property type="entry name" value="Sig_transdc_His_kin_sub3_dim/P"/>
</dbReference>
<evidence type="ECO:0000259" key="10">
    <source>
        <dbReference type="SMART" id="SM00387"/>
    </source>
</evidence>
<evidence type="ECO:0000256" key="3">
    <source>
        <dbReference type="ARBA" id="ARBA00022553"/>
    </source>
</evidence>
<dbReference type="InterPro" id="IPR050482">
    <property type="entry name" value="Sensor_HK_TwoCompSys"/>
</dbReference>
<feature type="transmembrane region" description="Helical" evidence="9">
    <location>
        <begin position="12"/>
        <end position="43"/>
    </location>
</feature>
<evidence type="ECO:0000313" key="11">
    <source>
        <dbReference type="EMBL" id="GAA4251300.1"/>
    </source>
</evidence>
<reference evidence="12" key="1">
    <citation type="journal article" date="2019" name="Int. J. Syst. Evol. Microbiol.">
        <title>The Global Catalogue of Microorganisms (GCM) 10K type strain sequencing project: providing services to taxonomists for standard genome sequencing and annotation.</title>
        <authorList>
            <consortium name="The Broad Institute Genomics Platform"/>
            <consortium name="The Broad Institute Genome Sequencing Center for Infectious Disease"/>
            <person name="Wu L."/>
            <person name="Ma J."/>
        </authorList>
    </citation>
    <scope>NUCLEOTIDE SEQUENCE [LARGE SCALE GENOMIC DNA]</scope>
    <source>
        <strain evidence="12">JCM 17441</strain>
    </source>
</reference>
<feature type="transmembrane region" description="Helical" evidence="9">
    <location>
        <begin position="163"/>
        <end position="181"/>
    </location>
</feature>
<keyword evidence="3" id="KW-0597">Phosphoprotein</keyword>
<feature type="domain" description="Histidine kinase/HSP90-like ATPase" evidence="10">
    <location>
        <begin position="496"/>
        <end position="586"/>
    </location>
</feature>
<dbReference type="RefSeq" id="WP_345128933.1">
    <property type="nucleotide sequence ID" value="NZ_BAABAT010000011.1"/>
</dbReference>
<keyword evidence="9" id="KW-0472">Membrane</keyword>
<evidence type="ECO:0000256" key="9">
    <source>
        <dbReference type="SAM" id="Phobius"/>
    </source>
</evidence>
<organism evidence="11 12">
    <name type="scientific">Dactylosporangium darangshiense</name>
    <dbReference type="NCBI Taxonomy" id="579108"/>
    <lineage>
        <taxon>Bacteria</taxon>
        <taxon>Bacillati</taxon>
        <taxon>Actinomycetota</taxon>
        <taxon>Actinomycetes</taxon>
        <taxon>Micromonosporales</taxon>
        <taxon>Micromonosporaceae</taxon>
        <taxon>Dactylosporangium</taxon>
    </lineage>
</organism>
<dbReference type="PANTHER" id="PTHR24421">
    <property type="entry name" value="NITRATE/NITRITE SENSOR PROTEIN NARX-RELATED"/>
    <property type="match status" value="1"/>
</dbReference>
<gene>
    <name evidence="11" type="ORF">GCM10022255_043370</name>
</gene>
<feature type="transmembrane region" description="Helical" evidence="9">
    <location>
        <begin position="335"/>
        <end position="352"/>
    </location>
</feature>
<keyword evidence="5" id="KW-0547">Nucleotide-binding</keyword>
<evidence type="ECO:0000256" key="6">
    <source>
        <dbReference type="ARBA" id="ARBA00022777"/>
    </source>
</evidence>
<dbReference type="Pfam" id="PF07730">
    <property type="entry name" value="HisKA_3"/>
    <property type="match status" value="1"/>
</dbReference>
<dbReference type="Gene3D" id="1.20.5.1930">
    <property type="match status" value="1"/>
</dbReference>
<dbReference type="EC" id="2.7.13.3" evidence="2"/>
<keyword evidence="4" id="KW-0808">Transferase</keyword>
<name>A0ABP8DB98_9ACTN</name>
<dbReference type="InterPro" id="IPR036890">
    <property type="entry name" value="HATPase_C_sf"/>
</dbReference>